<protein>
    <recommendedName>
        <fullName evidence="1">F-box associated beta-propeller type 3 domain-containing protein</fullName>
    </recommendedName>
</protein>
<gene>
    <name evidence="2" type="ORF">Sjap_003603</name>
</gene>
<keyword evidence="3" id="KW-1185">Reference proteome</keyword>
<comment type="caution">
    <text evidence="2">The sequence shown here is derived from an EMBL/GenBank/DDBJ whole genome shotgun (WGS) entry which is preliminary data.</text>
</comment>
<evidence type="ECO:0000259" key="1">
    <source>
        <dbReference type="Pfam" id="PF08268"/>
    </source>
</evidence>
<dbReference type="InterPro" id="IPR036047">
    <property type="entry name" value="F-box-like_dom_sf"/>
</dbReference>
<dbReference type="InterPro" id="IPR013187">
    <property type="entry name" value="F-box-assoc_dom_typ3"/>
</dbReference>
<dbReference type="InterPro" id="IPR017451">
    <property type="entry name" value="F-box-assoc_interact_dom"/>
</dbReference>
<dbReference type="Pfam" id="PF08268">
    <property type="entry name" value="FBA_3"/>
    <property type="match status" value="1"/>
</dbReference>
<dbReference type="AlphaFoldDB" id="A0AAP0KQN5"/>
<organism evidence="2 3">
    <name type="scientific">Stephania japonica</name>
    <dbReference type="NCBI Taxonomy" id="461633"/>
    <lineage>
        <taxon>Eukaryota</taxon>
        <taxon>Viridiplantae</taxon>
        <taxon>Streptophyta</taxon>
        <taxon>Embryophyta</taxon>
        <taxon>Tracheophyta</taxon>
        <taxon>Spermatophyta</taxon>
        <taxon>Magnoliopsida</taxon>
        <taxon>Ranunculales</taxon>
        <taxon>Menispermaceae</taxon>
        <taxon>Menispermoideae</taxon>
        <taxon>Cissampelideae</taxon>
        <taxon>Stephania</taxon>
    </lineage>
</organism>
<name>A0AAP0KQN5_9MAGN</name>
<dbReference type="Proteomes" id="UP001417504">
    <property type="component" value="Unassembled WGS sequence"/>
</dbReference>
<proteinExistence type="predicted"/>
<evidence type="ECO:0000313" key="3">
    <source>
        <dbReference type="Proteomes" id="UP001417504"/>
    </source>
</evidence>
<dbReference type="PANTHER" id="PTHR31672:SF13">
    <property type="entry name" value="F-BOX PROTEIN CPR30-LIKE"/>
    <property type="match status" value="1"/>
</dbReference>
<sequence>MQQQQEIPEEVIFHHVLIRLPIKSLLVLYSKCVNKFWHNWITSPIFLKLHLSSSSSTLALTEDDHFAIAIGGREGKLLSMPLQWTTNHINYNHLDHPVEIHHPFPPGCRHNSAEVYGSCNGLLLLKINAMPPDDHLHGMLSSHSLCISNPCTKDYKTLPKYPSNYHIKFPQALWFGYDSATNHFKVVVVRSCNSDRGKIYTTKTTTWREILHQFPQHIYYCYRNMHFANGAVHWIATAHHGTYSFVYFDIGSEE</sequence>
<accession>A0AAP0KQN5</accession>
<dbReference type="SUPFAM" id="SSF81383">
    <property type="entry name" value="F-box domain"/>
    <property type="match status" value="1"/>
</dbReference>
<dbReference type="PANTHER" id="PTHR31672">
    <property type="entry name" value="BNACNNG10540D PROTEIN"/>
    <property type="match status" value="1"/>
</dbReference>
<evidence type="ECO:0000313" key="2">
    <source>
        <dbReference type="EMBL" id="KAK9156123.1"/>
    </source>
</evidence>
<feature type="domain" description="F-box associated beta-propeller type 3" evidence="1">
    <location>
        <begin position="132"/>
        <end position="254"/>
    </location>
</feature>
<dbReference type="InterPro" id="IPR050796">
    <property type="entry name" value="SCF_F-box_component"/>
</dbReference>
<dbReference type="NCBIfam" id="TIGR01640">
    <property type="entry name" value="F_box_assoc_1"/>
    <property type="match status" value="1"/>
</dbReference>
<dbReference type="EMBL" id="JBBNAE010000001">
    <property type="protein sequence ID" value="KAK9156123.1"/>
    <property type="molecule type" value="Genomic_DNA"/>
</dbReference>
<reference evidence="2 3" key="1">
    <citation type="submission" date="2024-01" db="EMBL/GenBank/DDBJ databases">
        <title>Genome assemblies of Stephania.</title>
        <authorList>
            <person name="Yang L."/>
        </authorList>
    </citation>
    <scope>NUCLEOTIDE SEQUENCE [LARGE SCALE GENOMIC DNA]</scope>
    <source>
        <strain evidence="2">QJT</strain>
        <tissue evidence="2">Leaf</tissue>
    </source>
</reference>